<comment type="caution">
    <text evidence="1">The sequence shown here is derived from an EMBL/GenBank/DDBJ whole genome shotgun (WGS) entry which is preliminary data.</text>
</comment>
<evidence type="ECO:0000313" key="2">
    <source>
        <dbReference type="Proteomes" id="UP001268256"/>
    </source>
</evidence>
<sequence>RFDTASEKVYQLSEEYAVTTIGLAANLFFNYCPLARMMYLLPWNREEPFSFKLVLRVFLSPPVSGKFKPYSSVA</sequence>
<organism evidence="1 2">
    <name type="scientific">Pseudocalidococcus azoricus BACA0444</name>
    <dbReference type="NCBI Taxonomy" id="2918990"/>
    <lineage>
        <taxon>Bacteria</taxon>
        <taxon>Bacillati</taxon>
        <taxon>Cyanobacteriota</taxon>
        <taxon>Cyanophyceae</taxon>
        <taxon>Acaryochloridales</taxon>
        <taxon>Thermosynechococcaceae</taxon>
        <taxon>Pseudocalidococcus</taxon>
        <taxon>Pseudocalidococcus azoricus</taxon>
    </lineage>
</organism>
<gene>
    <name evidence="1" type="ORF">RIF25_16895</name>
</gene>
<dbReference type="AlphaFoldDB" id="A0AAE4FUG2"/>
<dbReference type="Proteomes" id="UP001268256">
    <property type="component" value="Unassembled WGS sequence"/>
</dbReference>
<dbReference type="EMBL" id="JAVMIP010000032">
    <property type="protein sequence ID" value="MDS3862475.1"/>
    <property type="molecule type" value="Genomic_DNA"/>
</dbReference>
<protein>
    <submittedName>
        <fullName evidence="1">Uncharacterized protein</fullName>
    </submittedName>
</protein>
<accession>A0AAE4FUG2</accession>
<name>A0AAE4FUG2_9CYAN</name>
<evidence type="ECO:0000313" key="1">
    <source>
        <dbReference type="EMBL" id="MDS3862475.1"/>
    </source>
</evidence>
<proteinExistence type="predicted"/>
<feature type="non-terminal residue" evidence="1">
    <location>
        <position position="1"/>
    </location>
</feature>
<keyword evidence="2" id="KW-1185">Reference proteome</keyword>
<reference evidence="2" key="1">
    <citation type="submission" date="2023-07" db="EMBL/GenBank/DDBJ databases">
        <authorList>
            <person name="Luz R."/>
            <person name="Cordeiro R."/>
            <person name="Fonseca A."/>
            <person name="Goncalves V."/>
        </authorList>
    </citation>
    <scope>NUCLEOTIDE SEQUENCE [LARGE SCALE GENOMIC DNA]</scope>
    <source>
        <strain evidence="2">BACA0444</strain>
    </source>
</reference>